<keyword evidence="6 7" id="KW-0378">Hydrolase</keyword>
<feature type="domain" description="Survival protein SurE-like phosphatase/nucleotidase" evidence="9">
    <location>
        <begin position="222"/>
        <end position="413"/>
    </location>
</feature>
<dbReference type="KEGG" id="peh:Spb1_18480"/>
<feature type="binding site" evidence="7">
    <location>
        <position position="227"/>
    </location>
    <ligand>
        <name>a divalent metal cation</name>
        <dbReference type="ChEBI" id="CHEBI:60240"/>
    </ligand>
</feature>
<accession>A0A518GMT3</accession>
<feature type="binding site" evidence="7">
    <location>
        <position position="228"/>
    </location>
    <ligand>
        <name>a divalent metal cation</name>
        <dbReference type="ChEBI" id="CHEBI:60240"/>
    </ligand>
</feature>
<dbReference type="InterPro" id="IPR036523">
    <property type="entry name" value="SurE-like_sf"/>
</dbReference>
<comment type="subcellular location">
    <subcellularLocation>
        <location evidence="7">Cytoplasm</location>
    </subcellularLocation>
</comment>
<feature type="binding site" evidence="7">
    <location>
        <position position="258"/>
    </location>
    <ligand>
        <name>a divalent metal cation</name>
        <dbReference type="ChEBI" id="CHEBI:60240"/>
    </ligand>
</feature>
<keyword evidence="11" id="KW-1185">Reference proteome</keyword>
<dbReference type="GO" id="GO:0005737">
    <property type="term" value="C:cytoplasm"/>
    <property type="evidence" value="ECO:0007669"/>
    <property type="project" value="UniProtKB-SubCell"/>
</dbReference>
<evidence type="ECO:0000256" key="4">
    <source>
        <dbReference type="ARBA" id="ARBA00022723"/>
    </source>
</evidence>
<dbReference type="HAMAP" id="MF_00060">
    <property type="entry name" value="SurE"/>
    <property type="match status" value="1"/>
</dbReference>
<evidence type="ECO:0000256" key="8">
    <source>
        <dbReference type="SAM" id="MobiDB-lite"/>
    </source>
</evidence>
<evidence type="ECO:0000256" key="6">
    <source>
        <dbReference type="ARBA" id="ARBA00022801"/>
    </source>
</evidence>
<dbReference type="InterPro" id="IPR030048">
    <property type="entry name" value="SurE"/>
</dbReference>
<gene>
    <name evidence="7 10" type="primary">surE</name>
    <name evidence="10" type="ORF">Spb1_18480</name>
</gene>
<comment type="similarity">
    <text evidence="2 7">Belongs to the SurE nucleotidase family.</text>
</comment>
<proteinExistence type="inferred from homology"/>
<dbReference type="NCBIfam" id="TIGR00087">
    <property type="entry name" value="surE"/>
    <property type="match status" value="1"/>
</dbReference>
<protein>
    <recommendedName>
        <fullName evidence="7">5'-nucleotidase SurE</fullName>
        <ecNumber evidence="7">3.1.3.5</ecNumber>
    </recommendedName>
    <alternativeName>
        <fullName evidence="7">Nucleoside 5'-monophosphate phosphohydrolase</fullName>
    </alternativeName>
</protein>
<feature type="compositionally biased region" description="Polar residues" evidence="8">
    <location>
        <begin position="112"/>
        <end position="121"/>
    </location>
</feature>
<feature type="binding site" evidence="7">
    <location>
        <position position="314"/>
    </location>
    <ligand>
        <name>a divalent metal cation</name>
        <dbReference type="ChEBI" id="CHEBI:60240"/>
    </ligand>
</feature>
<dbReference type="SUPFAM" id="SSF64167">
    <property type="entry name" value="SurE-like"/>
    <property type="match status" value="1"/>
</dbReference>
<reference evidence="10 11" key="1">
    <citation type="submission" date="2019-02" db="EMBL/GenBank/DDBJ databases">
        <title>Deep-cultivation of Planctomycetes and their phenomic and genomic characterization uncovers novel biology.</title>
        <authorList>
            <person name="Wiegand S."/>
            <person name="Jogler M."/>
            <person name="Boedeker C."/>
            <person name="Pinto D."/>
            <person name="Vollmers J."/>
            <person name="Rivas-Marin E."/>
            <person name="Kohn T."/>
            <person name="Peeters S.H."/>
            <person name="Heuer A."/>
            <person name="Rast P."/>
            <person name="Oberbeckmann S."/>
            <person name="Bunk B."/>
            <person name="Jeske O."/>
            <person name="Meyerdierks A."/>
            <person name="Storesund J.E."/>
            <person name="Kallscheuer N."/>
            <person name="Luecker S."/>
            <person name="Lage O.M."/>
            <person name="Pohl T."/>
            <person name="Merkel B.J."/>
            <person name="Hornburger P."/>
            <person name="Mueller R.-W."/>
            <person name="Bruemmer F."/>
            <person name="Labrenz M."/>
            <person name="Spormann A.M."/>
            <person name="Op den Camp H."/>
            <person name="Overmann J."/>
            <person name="Amann R."/>
            <person name="Jetten M.S.M."/>
            <person name="Mascher T."/>
            <person name="Medema M.H."/>
            <person name="Devos D.P."/>
            <person name="Kaster A.-K."/>
            <person name="Ovreas L."/>
            <person name="Rohde M."/>
            <person name="Galperin M.Y."/>
            <person name="Jogler C."/>
        </authorList>
    </citation>
    <scope>NUCLEOTIDE SEQUENCE [LARGE SCALE GENOMIC DNA]</scope>
    <source>
        <strain evidence="10 11">Spb1</strain>
    </source>
</reference>
<comment type="catalytic activity">
    <reaction evidence="1 7">
        <text>a ribonucleoside 5'-phosphate + H2O = a ribonucleoside + phosphate</text>
        <dbReference type="Rhea" id="RHEA:12484"/>
        <dbReference type="ChEBI" id="CHEBI:15377"/>
        <dbReference type="ChEBI" id="CHEBI:18254"/>
        <dbReference type="ChEBI" id="CHEBI:43474"/>
        <dbReference type="ChEBI" id="CHEBI:58043"/>
        <dbReference type="EC" id="3.1.3.5"/>
    </reaction>
</comment>
<evidence type="ECO:0000256" key="3">
    <source>
        <dbReference type="ARBA" id="ARBA00022490"/>
    </source>
</evidence>
<dbReference type="EC" id="3.1.3.5" evidence="7"/>
<name>A0A518GMT3_9PLAN</name>
<comment type="function">
    <text evidence="7">Nucleotidase that shows phosphatase activity on nucleoside 5'-monophosphates.</text>
</comment>
<keyword evidence="5 7" id="KW-0547">Nucleotide-binding</keyword>
<organism evidence="10 11">
    <name type="scientific">Planctopirus ephydatiae</name>
    <dbReference type="NCBI Taxonomy" id="2528019"/>
    <lineage>
        <taxon>Bacteria</taxon>
        <taxon>Pseudomonadati</taxon>
        <taxon>Planctomycetota</taxon>
        <taxon>Planctomycetia</taxon>
        <taxon>Planctomycetales</taxon>
        <taxon>Planctomycetaceae</taxon>
        <taxon>Planctopirus</taxon>
    </lineage>
</organism>
<evidence type="ECO:0000256" key="2">
    <source>
        <dbReference type="ARBA" id="ARBA00011062"/>
    </source>
</evidence>
<evidence type="ECO:0000256" key="5">
    <source>
        <dbReference type="ARBA" id="ARBA00022741"/>
    </source>
</evidence>
<dbReference type="PANTHER" id="PTHR30457:SF12">
    <property type="entry name" value="5'_3'-NUCLEOTIDASE SURE"/>
    <property type="match status" value="1"/>
</dbReference>
<dbReference type="Gene3D" id="3.40.1210.10">
    <property type="entry name" value="Survival protein SurE-like phosphatase/nucleotidase"/>
    <property type="match status" value="1"/>
</dbReference>
<evidence type="ECO:0000256" key="1">
    <source>
        <dbReference type="ARBA" id="ARBA00000815"/>
    </source>
</evidence>
<dbReference type="GO" id="GO:0000166">
    <property type="term" value="F:nucleotide binding"/>
    <property type="evidence" value="ECO:0007669"/>
    <property type="project" value="UniProtKB-KW"/>
</dbReference>
<dbReference type="PANTHER" id="PTHR30457">
    <property type="entry name" value="5'-NUCLEOTIDASE SURE"/>
    <property type="match status" value="1"/>
</dbReference>
<dbReference type="GO" id="GO:0004309">
    <property type="term" value="F:exopolyphosphatase activity"/>
    <property type="evidence" value="ECO:0007669"/>
    <property type="project" value="TreeGrafter"/>
</dbReference>
<evidence type="ECO:0000259" key="9">
    <source>
        <dbReference type="Pfam" id="PF01975"/>
    </source>
</evidence>
<evidence type="ECO:0000313" key="11">
    <source>
        <dbReference type="Proteomes" id="UP000315349"/>
    </source>
</evidence>
<feature type="region of interest" description="Disordered" evidence="8">
    <location>
        <begin position="104"/>
        <end position="125"/>
    </location>
</feature>
<dbReference type="GO" id="GO:0046872">
    <property type="term" value="F:metal ion binding"/>
    <property type="evidence" value="ECO:0007669"/>
    <property type="project" value="UniProtKB-UniRule"/>
</dbReference>
<dbReference type="Pfam" id="PF01975">
    <property type="entry name" value="SurE"/>
    <property type="match status" value="1"/>
</dbReference>
<dbReference type="NCBIfam" id="NF001490">
    <property type="entry name" value="PRK00346.1-4"/>
    <property type="match status" value="1"/>
</dbReference>
<dbReference type="AlphaFoldDB" id="A0A518GMT3"/>
<evidence type="ECO:0000313" key="10">
    <source>
        <dbReference type="EMBL" id="QDV29928.1"/>
    </source>
</evidence>
<dbReference type="GO" id="GO:0008253">
    <property type="term" value="F:5'-nucleotidase activity"/>
    <property type="evidence" value="ECO:0007669"/>
    <property type="project" value="UniProtKB-UniRule"/>
</dbReference>
<dbReference type="EMBL" id="CP036299">
    <property type="protein sequence ID" value="QDV29928.1"/>
    <property type="molecule type" value="Genomic_DNA"/>
</dbReference>
<keyword evidence="3 7" id="KW-0963">Cytoplasm</keyword>
<comment type="cofactor">
    <cofactor evidence="7">
        <name>a divalent metal cation</name>
        <dbReference type="ChEBI" id="CHEBI:60240"/>
    </cofactor>
    <text evidence="7">Binds 1 divalent metal cation per subunit.</text>
</comment>
<evidence type="ECO:0000256" key="7">
    <source>
        <dbReference type="HAMAP-Rule" id="MF_00060"/>
    </source>
</evidence>
<dbReference type="Proteomes" id="UP000315349">
    <property type="component" value="Chromosome"/>
</dbReference>
<dbReference type="InterPro" id="IPR002828">
    <property type="entry name" value="SurE-like_Pase/nucleotidase"/>
</dbReference>
<dbReference type="GO" id="GO:0008254">
    <property type="term" value="F:3'-nucleotidase activity"/>
    <property type="evidence" value="ECO:0007669"/>
    <property type="project" value="TreeGrafter"/>
</dbReference>
<sequence>MSGWVCSDRNRVYPTLTNFLNAAESLDSLKLQQPGIMRILTHQLQRNSSAGRGPSAKTVCKGDQVYPNTTDEVPGHCQRIDRIHASRATSLQKTMLHVMWSSDNRHHDDHTAQSQSNVSNRKNMEKLPGSADFRLDGLKSQRPSSKIFQDFVESRALLKSCLNRRLWGNTVPQAPDAGQGKTGFSAAVILKRCSWIVCEAGRDYCQIFNFSHKKLWFPRMHILLVNDDGIHAPGLNSLHAELVKFAQVTVVAPAVEQSGVGHSITYLHPLLAHREYRQDEFFGWKVEGSPADCVKLGIMELAQPRPDLVVSGINHGANVGINILYSGTVAAAIEGAFFGVTSFALSQWLGNSAPRFPQAARLGAQLIQQIMAQNPPAGSLWNINFPTWSTNDQSSAESWPRGVRLTSMGVSRQRETLEKRIDPRGRTYYWTGLEPIHGHELVEGSDVAALVDGYVTVTPLHFDLTNRSQLTQAETNWSPLVIPPQHDQE</sequence>
<keyword evidence="4 7" id="KW-0479">Metal-binding</keyword>